<gene>
    <name evidence="2" type="ORF">C4D60_Mb09t11480</name>
</gene>
<proteinExistence type="predicted"/>
<sequence>MIAAIRTSPSPLDAVFFYLNREGKEWVSELEDNQTLGGRRKRAAHDGNAARKRLRYDDEDCTGIELPSTLEERTSLASRQGRSGLQSMAATEPASANKEAQLERRDVAHLDLLAFPGWRVVP</sequence>
<evidence type="ECO:0000313" key="2">
    <source>
        <dbReference type="EMBL" id="THU47057.1"/>
    </source>
</evidence>
<organism evidence="2 3">
    <name type="scientific">Musa balbisiana</name>
    <name type="common">Banana</name>
    <dbReference type="NCBI Taxonomy" id="52838"/>
    <lineage>
        <taxon>Eukaryota</taxon>
        <taxon>Viridiplantae</taxon>
        <taxon>Streptophyta</taxon>
        <taxon>Embryophyta</taxon>
        <taxon>Tracheophyta</taxon>
        <taxon>Spermatophyta</taxon>
        <taxon>Magnoliopsida</taxon>
        <taxon>Liliopsida</taxon>
        <taxon>Zingiberales</taxon>
        <taxon>Musaceae</taxon>
        <taxon>Musa</taxon>
    </lineage>
</organism>
<evidence type="ECO:0000313" key="3">
    <source>
        <dbReference type="Proteomes" id="UP000317650"/>
    </source>
</evidence>
<protein>
    <submittedName>
        <fullName evidence="2">Uncharacterized protein</fullName>
    </submittedName>
</protein>
<dbReference type="AlphaFoldDB" id="A0A4S8IFM7"/>
<keyword evidence="3" id="KW-1185">Reference proteome</keyword>
<feature type="compositionally biased region" description="Polar residues" evidence="1">
    <location>
        <begin position="75"/>
        <end position="89"/>
    </location>
</feature>
<comment type="caution">
    <text evidence="2">The sequence shown here is derived from an EMBL/GenBank/DDBJ whole genome shotgun (WGS) entry which is preliminary data.</text>
</comment>
<evidence type="ECO:0000256" key="1">
    <source>
        <dbReference type="SAM" id="MobiDB-lite"/>
    </source>
</evidence>
<feature type="region of interest" description="Disordered" evidence="1">
    <location>
        <begin position="68"/>
        <end position="102"/>
    </location>
</feature>
<reference evidence="2 3" key="1">
    <citation type="journal article" date="2019" name="Nat. Plants">
        <title>Genome sequencing of Musa balbisiana reveals subgenome evolution and function divergence in polyploid bananas.</title>
        <authorList>
            <person name="Yao X."/>
        </authorList>
    </citation>
    <scope>NUCLEOTIDE SEQUENCE [LARGE SCALE GENOMIC DNA]</scope>
    <source>
        <strain evidence="3">cv. DH-PKW</strain>
        <tissue evidence="2">Leaves</tissue>
    </source>
</reference>
<name>A0A4S8IFM7_MUSBA</name>
<dbReference type="Proteomes" id="UP000317650">
    <property type="component" value="Chromosome 9"/>
</dbReference>
<dbReference type="EMBL" id="PYDT01000010">
    <property type="protein sequence ID" value="THU47057.1"/>
    <property type="molecule type" value="Genomic_DNA"/>
</dbReference>
<accession>A0A4S8IFM7</accession>